<dbReference type="SUPFAM" id="SSF48695">
    <property type="entry name" value="Multiheme cytochromes"/>
    <property type="match status" value="1"/>
</dbReference>
<keyword evidence="1 2" id="KW-0732">Signal</keyword>
<evidence type="ECO:0000313" key="3">
    <source>
        <dbReference type="EMBL" id="HHJ53143.1"/>
    </source>
</evidence>
<organism evidence="3">
    <name type="scientific">Caldithrix abyssi</name>
    <dbReference type="NCBI Taxonomy" id="187145"/>
    <lineage>
        <taxon>Bacteria</taxon>
        <taxon>Pseudomonadati</taxon>
        <taxon>Calditrichota</taxon>
        <taxon>Calditrichia</taxon>
        <taxon>Calditrichales</taxon>
        <taxon>Calditrichaceae</taxon>
        <taxon>Caldithrix</taxon>
    </lineage>
</organism>
<dbReference type="InterPro" id="IPR051829">
    <property type="entry name" value="Multiheme_Cytochr_ET"/>
</dbReference>
<dbReference type="PANTHER" id="PTHR35038:SF6">
    <property type="entry name" value="SURFACE LOCALIZED DECAHEME CYTOCHROME C LIPOPROTEIN"/>
    <property type="match status" value="1"/>
</dbReference>
<dbReference type="InterPro" id="IPR036280">
    <property type="entry name" value="Multihaem_cyt_sf"/>
</dbReference>
<name>A0A7V5UFB7_CALAY</name>
<dbReference type="PANTHER" id="PTHR35038">
    <property type="entry name" value="DISSIMILATORY SULFITE REDUCTASE SIRA"/>
    <property type="match status" value="1"/>
</dbReference>
<evidence type="ECO:0000256" key="1">
    <source>
        <dbReference type="ARBA" id="ARBA00022729"/>
    </source>
</evidence>
<dbReference type="Pfam" id="PF13447">
    <property type="entry name" value="Multi-haem_cyto"/>
    <property type="match status" value="1"/>
</dbReference>
<proteinExistence type="predicted"/>
<dbReference type="GO" id="GO:0016491">
    <property type="term" value="F:oxidoreductase activity"/>
    <property type="evidence" value="ECO:0007669"/>
    <property type="project" value="TreeGrafter"/>
</dbReference>
<feature type="non-terminal residue" evidence="3">
    <location>
        <position position="195"/>
    </location>
</feature>
<gene>
    <name evidence="3" type="ORF">ENJ89_08110</name>
</gene>
<protein>
    <submittedName>
        <fullName evidence="3">Cytochrome C</fullName>
    </submittedName>
</protein>
<feature type="signal peptide" evidence="2">
    <location>
        <begin position="1"/>
        <end position="19"/>
    </location>
</feature>
<sequence length="195" mass="21806">MFRTMFLLLLILWAGKLFAVPSDCESCHKKVTPGIVRDFNRGRMADGLTCADCHGDSHRSAEDAAKAQLPRMNTCRQCHGEQVDRFGLSSHNRALTDLPATVNPHFAAPGQDFSDCAACHLQANSQSKSFGDHRFVCLTCHSRHAFSAAEAGQPETCQTCHDLGRHNVWEVWLSSPHGKLFLKDRYLNKELQRRA</sequence>
<evidence type="ECO:0000256" key="2">
    <source>
        <dbReference type="SAM" id="SignalP"/>
    </source>
</evidence>
<dbReference type="Proteomes" id="UP000886124">
    <property type="component" value="Unassembled WGS sequence"/>
</dbReference>
<comment type="caution">
    <text evidence="3">The sequence shown here is derived from an EMBL/GenBank/DDBJ whole genome shotgun (WGS) entry which is preliminary data.</text>
</comment>
<dbReference type="Gene3D" id="1.10.780.10">
    <property type="entry name" value="Hydroxylamine Oxidoreductase, Chain A, domain 1"/>
    <property type="match status" value="1"/>
</dbReference>
<reference evidence="3" key="1">
    <citation type="journal article" date="2020" name="mSystems">
        <title>Genome- and Community-Level Interaction Insights into Carbon Utilization and Element Cycling Functions of Hydrothermarchaeota in Hydrothermal Sediment.</title>
        <authorList>
            <person name="Zhou Z."/>
            <person name="Liu Y."/>
            <person name="Xu W."/>
            <person name="Pan J."/>
            <person name="Luo Z.H."/>
            <person name="Li M."/>
        </authorList>
    </citation>
    <scope>NUCLEOTIDE SEQUENCE [LARGE SCALE GENOMIC DNA]</scope>
    <source>
        <strain evidence="3">HyVt-527</strain>
    </source>
</reference>
<feature type="chain" id="PRO_5030819418" evidence="2">
    <location>
        <begin position="20"/>
        <end position="195"/>
    </location>
</feature>
<accession>A0A7V5UFB7</accession>
<dbReference type="EMBL" id="DROD01000520">
    <property type="protein sequence ID" value="HHJ53143.1"/>
    <property type="molecule type" value="Genomic_DNA"/>
</dbReference>
<dbReference type="AlphaFoldDB" id="A0A7V5UFB7"/>